<feature type="active site" description="Proton donor/acceptor" evidence="7">
    <location>
        <position position="183"/>
    </location>
</feature>
<dbReference type="PANTHER" id="PTHR21198:SF2">
    <property type="entry name" value="GLUTAMATE RACEMASE"/>
    <property type="match status" value="1"/>
</dbReference>
<dbReference type="NCBIfam" id="TIGR00067">
    <property type="entry name" value="glut_race"/>
    <property type="match status" value="1"/>
</dbReference>
<sequence>MKNHIGVIDSGVGGLTVAKEIMRQLPRESIYYFGDTARCPYGPRPKEEVKAYTLQMIRFLDQFHLKALVIACNTATAVVLKEIEQESPIPVIGVIDPGARAALKETKTGKVGVIGTIGTIRSGAYEKALNRLNPKAEVYSLACPKLVPLVESGIHDKEYAFRIVQESLQPLQDLPIDTLILGCTHYPFLTDIIGKVLGERVKLISSAEETALELSTVLYYRGLLREREGNEKPKHKLFVSGDPTVMDEMASTFITDSYRIFQADLGN</sequence>
<name>A0ABS4GJP2_9BACL</name>
<feature type="binding site" evidence="7">
    <location>
        <begin position="184"/>
        <end position="185"/>
    </location>
    <ligand>
        <name>substrate</name>
    </ligand>
</feature>
<evidence type="ECO:0000256" key="7">
    <source>
        <dbReference type="HAMAP-Rule" id="MF_00258"/>
    </source>
</evidence>
<dbReference type="InterPro" id="IPR015942">
    <property type="entry name" value="Asp/Glu/hydantoin_racemase"/>
</dbReference>
<dbReference type="InterPro" id="IPR001920">
    <property type="entry name" value="Asp/Glu_race"/>
</dbReference>
<feature type="binding site" evidence="7">
    <location>
        <begin position="9"/>
        <end position="10"/>
    </location>
    <ligand>
        <name>substrate</name>
    </ligand>
</feature>
<dbReference type="PROSITE" id="PS00924">
    <property type="entry name" value="ASP_GLU_RACEMASE_2"/>
    <property type="match status" value="1"/>
</dbReference>
<feature type="active site" description="Proton donor/acceptor" evidence="7">
    <location>
        <position position="72"/>
    </location>
</feature>
<evidence type="ECO:0000313" key="9">
    <source>
        <dbReference type="Proteomes" id="UP001519343"/>
    </source>
</evidence>
<gene>
    <name evidence="7" type="primary">murI</name>
    <name evidence="8" type="ORF">J2Z37_000359</name>
</gene>
<dbReference type="RefSeq" id="WP_209808309.1">
    <property type="nucleotide sequence ID" value="NZ_JAGGKT010000001.1"/>
</dbReference>
<accession>A0ABS4GJP2</accession>
<dbReference type="Gene3D" id="3.40.50.1860">
    <property type="match status" value="2"/>
</dbReference>
<comment type="pathway">
    <text evidence="7">Cell wall biogenesis; peptidoglycan biosynthesis.</text>
</comment>
<evidence type="ECO:0000256" key="4">
    <source>
        <dbReference type="ARBA" id="ARBA00022984"/>
    </source>
</evidence>
<keyword evidence="4 7" id="KW-0573">Peptidoglycan synthesis</keyword>
<dbReference type="NCBIfam" id="NF002035">
    <property type="entry name" value="PRK00865.1-3"/>
    <property type="match status" value="1"/>
</dbReference>
<comment type="similarity">
    <text evidence="7">Belongs to the aspartate/glutamate racemases family.</text>
</comment>
<protein>
    <recommendedName>
        <fullName evidence="2 7">Glutamate racemase</fullName>
        <ecNumber evidence="2 7">5.1.1.3</ecNumber>
    </recommendedName>
</protein>
<reference evidence="8 9" key="1">
    <citation type="submission" date="2021-03" db="EMBL/GenBank/DDBJ databases">
        <title>Genomic Encyclopedia of Type Strains, Phase IV (KMG-IV): sequencing the most valuable type-strain genomes for metagenomic binning, comparative biology and taxonomic classification.</title>
        <authorList>
            <person name="Goeker M."/>
        </authorList>
    </citation>
    <scope>NUCLEOTIDE SEQUENCE [LARGE SCALE GENOMIC DNA]</scope>
    <source>
        <strain evidence="8 9">DSM 24738</strain>
    </source>
</reference>
<dbReference type="HAMAP" id="MF_00258">
    <property type="entry name" value="Glu_racemase"/>
    <property type="match status" value="1"/>
</dbReference>
<keyword evidence="9" id="KW-1185">Reference proteome</keyword>
<feature type="binding site" evidence="7">
    <location>
        <begin position="41"/>
        <end position="42"/>
    </location>
    <ligand>
        <name>substrate</name>
    </ligand>
</feature>
<dbReference type="EMBL" id="JAGGKT010000001">
    <property type="protein sequence ID" value="MBP1930372.1"/>
    <property type="molecule type" value="Genomic_DNA"/>
</dbReference>
<comment type="catalytic activity">
    <reaction evidence="1 7">
        <text>L-glutamate = D-glutamate</text>
        <dbReference type="Rhea" id="RHEA:12813"/>
        <dbReference type="ChEBI" id="CHEBI:29985"/>
        <dbReference type="ChEBI" id="CHEBI:29986"/>
        <dbReference type="EC" id="5.1.1.3"/>
    </reaction>
</comment>
<dbReference type="InterPro" id="IPR018187">
    <property type="entry name" value="Asp/Glu_racemase_AS_1"/>
</dbReference>
<dbReference type="SUPFAM" id="SSF53681">
    <property type="entry name" value="Aspartate/glutamate racemase"/>
    <property type="match status" value="2"/>
</dbReference>
<keyword evidence="5 7" id="KW-0413">Isomerase</keyword>
<evidence type="ECO:0000256" key="3">
    <source>
        <dbReference type="ARBA" id="ARBA00022960"/>
    </source>
</evidence>
<evidence type="ECO:0000256" key="5">
    <source>
        <dbReference type="ARBA" id="ARBA00023235"/>
    </source>
</evidence>
<evidence type="ECO:0000256" key="2">
    <source>
        <dbReference type="ARBA" id="ARBA00013090"/>
    </source>
</evidence>
<proteinExistence type="inferred from homology"/>
<dbReference type="EC" id="5.1.1.3" evidence="2 7"/>
<keyword evidence="3 7" id="KW-0133">Cell shape</keyword>
<dbReference type="PROSITE" id="PS00923">
    <property type="entry name" value="ASP_GLU_RACEMASE_1"/>
    <property type="match status" value="1"/>
</dbReference>
<comment type="caution">
    <text evidence="8">The sequence shown here is derived from an EMBL/GenBank/DDBJ whole genome shotgun (WGS) entry which is preliminary data.</text>
</comment>
<evidence type="ECO:0000313" key="8">
    <source>
        <dbReference type="EMBL" id="MBP1930372.1"/>
    </source>
</evidence>
<evidence type="ECO:0000256" key="6">
    <source>
        <dbReference type="ARBA" id="ARBA00023316"/>
    </source>
</evidence>
<dbReference type="InterPro" id="IPR004391">
    <property type="entry name" value="Glu_race"/>
</dbReference>
<evidence type="ECO:0000256" key="1">
    <source>
        <dbReference type="ARBA" id="ARBA00001602"/>
    </source>
</evidence>
<dbReference type="InterPro" id="IPR033134">
    <property type="entry name" value="Asp/Glu_racemase_AS_2"/>
</dbReference>
<dbReference type="Pfam" id="PF01177">
    <property type="entry name" value="Asp_Glu_race"/>
    <property type="match status" value="1"/>
</dbReference>
<keyword evidence="6 7" id="KW-0961">Cell wall biogenesis/degradation</keyword>
<dbReference type="Proteomes" id="UP001519343">
    <property type="component" value="Unassembled WGS sequence"/>
</dbReference>
<feature type="binding site" evidence="7">
    <location>
        <begin position="73"/>
        <end position="74"/>
    </location>
    <ligand>
        <name>substrate</name>
    </ligand>
</feature>
<comment type="function">
    <text evidence="7">Provides the (R)-glutamate required for cell wall biosynthesis.</text>
</comment>
<dbReference type="PANTHER" id="PTHR21198">
    <property type="entry name" value="GLUTAMATE RACEMASE"/>
    <property type="match status" value="1"/>
</dbReference>
<dbReference type="GO" id="GO:0008881">
    <property type="term" value="F:glutamate racemase activity"/>
    <property type="evidence" value="ECO:0007669"/>
    <property type="project" value="UniProtKB-EC"/>
</dbReference>
<organism evidence="8 9">
    <name type="scientific">Ammoniphilus resinae</name>
    <dbReference type="NCBI Taxonomy" id="861532"/>
    <lineage>
        <taxon>Bacteria</taxon>
        <taxon>Bacillati</taxon>
        <taxon>Bacillota</taxon>
        <taxon>Bacilli</taxon>
        <taxon>Bacillales</taxon>
        <taxon>Paenibacillaceae</taxon>
        <taxon>Aneurinibacillus group</taxon>
        <taxon>Ammoniphilus</taxon>
    </lineage>
</organism>